<comment type="caution">
    <text evidence="2">The sequence shown here is derived from an EMBL/GenBank/DDBJ whole genome shotgun (WGS) entry which is preliminary data.</text>
</comment>
<keyword evidence="1" id="KW-1133">Transmembrane helix</keyword>
<reference evidence="2 3" key="1">
    <citation type="submission" date="2018-06" db="EMBL/GenBank/DDBJ databases">
        <title>The draft genome sequence of Crocinitomix sp. SM1701.</title>
        <authorList>
            <person name="Zhang X."/>
        </authorList>
    </citation>
    <scope>NUCLEOTIDE SEQUENCE [LARGE SCALE GENOMIC DNA]</scope>
    <source>
        <strain evidence="2 3">SM1701</strain>
    </source>
</reference>
<sequence>MISDTLDKDILLEYRKNKREQLFIALFILLLGLYFNIWVSLSLFALGILLILIFTKKSSFNGYKLDDNRLTLFYDTFIQQYKEEIYLHDLKSINYYYLGGGNCYIIYAVGSEEFISDTFNNIYSFAKVLKYLKYEKGINVLCKGRVDAEIKLYLDNKIDKLPMENK</sequence>
<name>A0A2W1MWP4_9FLAO</name>
<dbReference type="RefSeq" id="WP_111064776.1">
    <property type="nucleotide sequence ID" value="NZ_JBHUCU010000031.1"/>
</dbReference>
<dbReference type="EMBL" id="QKSB01000044">
    <property type="protein sequence ID" value="PZE15570.1"/>
    <property type="molecule type" value="Genomic_DNA"/>
</dbReference>
<keyword evidence="3" id="KW-1185">Reference proteome</keyword>
<keyword evidence="1" id="KW-0812">Transmembrane</keyword>
<feature type="transmembrane region" description="Helical" evidence="1">
    <location>
        <begin position="22"/>
        <end position="54"/>
    </location>
</feature>
<proteinExistence type="predicted"/>
<keyword evidence="1" id="KW-0472">Membrane</keyword>
<protein>
    <submittedName>
        <fullName evidence="2">Uncharacterized protein</fullName>
    </submittedName>
</protein>
<dbReference type="AlphaFoldDB" id="A0A2W1MWP4"/>
<evidence type="ECO:0000313" key="3">
    <source>
        <dbReference type="Proteomes" id="UP000249248"/>
    </source>
</evidence>
<evidence type="ECO:0000313" key="2">
    <source>
        <dbReference type="EMBL" id="PZE15570.1"/>
    </source>
</evidence>
<gene>
    <name evidence="2" type="ORF">DNU06_17390</name>
</gene>
<dbReference type="Proteomes" id="UP000249248">
    <property type="component" value="Unassembled WGS sequence"/>
</dbReference>
<evidence type="ECO:0000256" key="1">
    <source>
        <dbReference type="SAM" id="Phobius"/>
    </source>
</evidence>
<organism evidence="2 3">
    <name type="scientific">Putridiphycobacter roseus</name>
    <dbReference type="NCBI Taxonomy" id="2219161"/>
    <lineage>
        <taxon>Bacteria</taxon>
        <taxon>Pseudomonadati</taxon>
        <taxon>Bacteroidota</taxon>
        <taxon>Flavobacteriia</taxon>
        <taxon>Flavobacteriales</taxon>
        <taxon>Crocinitomicaceae</taxon>
        <taxon>Putridiphycobacter</taxon>
    </lineage>
</organism>
<accession>A0A2W1MWP4</accession>